<dbReference type="EMBL" id="VFIA01000049">
    <property type="protein sequence ID" value="MBC3794530.1"/>
    <property type="molecule type" value="Genomic_DNA"/>
</dbReference>
<evidence type="ECO:0000313" key="2">
    <source>
        <dbReference type="EMBL" id="MBC3794530.1"/>
    </source>
</evidence>
<keyword evidence="1" id="KW-0175">Coiled coil</keyword>
<organism evidence="2 3">
    <name type="scientific">Spirosoma utsteinense</name>
    <dbReference type="NCBI Taxonomy" id="2585773"/>
    <lineage>
        <taxon>Bacteria</taxon>
        <taxon>Pseudomonadati</taxon>
        <taxon>Bacteroidota</taxon>
        <taxon>Cytophagia</taxon>
        <taxon>Cytophagales</taxon>
        <taxon>Cytophagaceae</taxon>
        <taxon>Spirosoma</taxon>
    </lineage>
</organism>
<sequence>MQPLTDLTKGLEVLEPFLTQCGFRFDNFENGSGSGGQFTVATYINVHKKFIIGYRYSIGELDYQFDKFKVGHTFYLDHLGCADKKQFPDFQSDDKLIAFKHILHDLYFLVDDFFVGNCSELIEASKRQHKFIKEHNEKAQEECNNQSDKIIIDRARQKFKDKDYKKTLELYLTVEHKKLLSEVDKKTIAYCERQI</sequence>
<evidence type="ECO:0000256" key="1">
    <source>
        <dbReference type="SAM" id="Coils"/>
    </source>
</evidence>
<name>A0ABR6WEU2_9BACT</name>
<gene>
    <name evidence="2" type="ORF">FH603_5059</name>
</gene>
<protein>
    <submittedName>
        <fullName evidence="2">Uncharacterized protein</fullName>
    </submittedName>
</protein>
<comment type="caution">
    <text evidence="2">The sequence shown here is derived from an EMBL/GenBank/DDBJ whole genome shotgun (WGS) entry which is preliminary data.</text>
</comment>
<feature type="coiled-coil region" evidence="1">
    <location>
        <begin position="122"/>
        <end position="149"/>
    </location>
</feature>
<reference evidence="2 3" key="1">
    <citation type="submission" date="2019-06" db="EMBL/GenBank/DDBJ databases">
        <title>Spirosoma utsteinense sp. nov. isolated from Antarctic ice-free soils.</title>
        <authorList>
            <person name="Tahon G."/>
        </authorList>
    </citation>
    <scope>NUCLEOTIDE SEQUENCE [LARGE SCALE GENOMIC DNA]</scope>
    <source>
        <strain evidence="2 3">LMG 31447</strain>
    </source>
</reference>
<evidence type="ECO:0000313" key="3">
    <source>
        <dbReference type="Proteomes" id="UP000700732"/>
    </source>
</evidence>
<dbReference type="RefSeq" id="WP_186741158.1">
    <property type="nucleotide sequence ID" value="NZ_VFIA01000049.1"/>
</dbReference>
<keyword evidence="3" id="KW-1185">Reference proteome</keyword>
<proteinExistence type="predicted"/>
<accession>A0ABR6WEU2</accession>
<dbReference type="Proteomes" id="UP000700732">
    <property type="component" value="Unassembled WGS sequence"/>
</dbReference>